<evidence type="ECO:0000256" key="11">
    <source>
        <dbReference type="ARBA" id="ARBA00023049"/>
    </source>
</evidence>
<dbReference type="InterPro" id="IPR001930">
    <property type="entry name" value="Peptidase_M1"/>
</dbReference>
<protein>
    <recommendedName>
        <fullName evidence="5">Aminopeptidase N</fullName>
        <ecNumber evidence="4">3.4.11.2</ecNumber>
    </recommendedName>
</protein>
<comment type="catalytic activity">
    <reaction evidence="1">
        <text>Release of an N-terminal amino acid, Xaa-|-Yaa- from a peptide, amide or arylamide. Xaa is preferably Ala, but may be most amino acids including Pro (slow action). When a terminal hydrophobic residue is followed by a prolyl residue, the two may be released as an intact Xaa-Pro dipeptide.</text>
        <dbReference type="EC" id="3.4.11.2"/>
    </reaction>
</comment>
<feature type="domain" description="Aminopeptidase N-like N-terminal" evidence="13">
    <location>
        <begin position="35"/>
        <end position="195"/>
    </location>
</feature>
<dbReference type="InterPro" id="IPR027268">
    <property type="entry name" value="Peptidase_M4/M1_CTD_sf"/>
</dbReference>
<proteinExistence type="inferred from homology"/>
<dbReference type="AlphaFoldDB" id="A0A3B0C9M6"/>
<evidence type="ECO:0000256" key="1">
    <source>
        <dbReference type="ARBA" id="ARBA00000098"/>
    </source>
</evidence>
<dbReference type="CDD" id="cd09603">
    <property type="entry name" value="M1_APN_like"/>
    <property type="match status" value="1"/>
</dbReference>
<dbReference type="Gene3D" id="2.60.40.1730">
    <property type="entry name" value="tricorn interacting facor f3 domain"/>
    <property type="match status" value="1"/>
</dbReference>
<dbReference type="EMBL" id="RBCJ01000002">
    <property type="protein sequence ID" value="RKN81288.1"/>
    <property type="molecule type" value="Genomic_DNA"/>
</dbReference>
<name>A0A3B0C9M6_9FLAO</name>
<dbReference type="Pfam" id="PF01433">
    <property type="entry name" value="Peptidase_M1"/>
    <property type="match status" value="1"/>
</dbReference>
<dbReference type="InterPro" id="IPR050344">
    <property type="entry name" value="Peptidase_M1_aminopeptidases"/>
</dbReference>
<organism evidence="14 15">
    <name type="scientific">Ulvibacterium marinum</name>
    <dbReference type="NCBI Taxonomy" id="2419782"/>
    <lineage>
        <taxon>Bacteria</taxon>
        <taxon>Pseudomonadati</taxon>
        <taxon>Bacteroidota</taxon>
        <taxon>Flavobacteriia</taxon>
        <taxon>Flavobacteriales</taxon>
        <taxon>Flavobacteriaceae</taxon>
        <taxon>Ulvibacterium</taxon>
    </lineage>
</organism>
<dbReference type="Pfam" id="PF17900">
    <property type="entry name" value="Peptidase_M1_N"/>
    <property type="match status" value="1"/>
</dbReference>
<feature type="domain" description="Peptidase M1 membrane alanine aminopeptidase" evidence="12">
    <location>
        <begin position="234"/>
        <end position="434"/>
    </location>
</feature>
<evidence type="ECO:0000256" key="9">
    <source>
        <dbReference type="ARBA" id="ARBA00022801"/>
    </source>
</evidence>
<dbReference type="PANTHER" id="PTHR11533">
    <property type="entry name" value="PROTEASE M1 ZINC METALLOPROTEASE"/>
    <property type="match status" value="1"/>
</dbReference>
<comment type="similarity">
    <text evidence="3">Belongs to the peptidase M1 family.</text>
</comment>
<evidence type="ECO:0000259" key="13">
    <source>
        <dbReference type="Pfam" id="PF17900"/>
    </source>
</evidence>
<evidence type="ECO:0000256" key="8">
    <source>
        <dbReference type="ARBA" id="ARBA00022723"/>
    </source>
</evidence>
<evidence type="ECO:0000259" key="12">
    <source>
        <dbReference type="Pfam" id="PF01433"/>
    </source>
</evidence>
<keyword evidence="7" id="KW-0645">Protease</keyword>
<keyword evidence="9" id="KW-0378">Hydrolase</keyword>
<comment type="caution">
    <text evidence="14">The sequence shown here is derived from an EMBL/GenBank/DDBJ whole genome shotgun (WGS) entry which is preliminary data.</text>
</comment>
<evidence type="ECO:0000256" key="10">
    <source>
        <dbReference type="ARBA" id="ARBA00022833"/>
    </source>
</evidence>
<keyword evidence="6" id="KW-0031">Aminopeptidase</keyword>
<evidence type="ECO:0000313" key="15">
    <source>
        <dbReference type="Proteomes" id="UP000276603"/>
    </source>
</evidence>
<dbReference type="InterPro" id="IPR042097">
    <property type="entry name" value="Aminopeptidase_N-like_N_sf"/>
</dbReference>
<dbReference type="OrthoDB" id="100605at2"/>
<reference evidence="14 15" key="1">
    <citation type="submission" date="2018-10" db="EMBL/GenBank/DDBJ databases">
        <title>Ulvibacterium marinum gen. nov., sp. nov., a novel marine bacterium of the family Flavobacteriaceae, isolated from a culture of the green alga Ulva prolifera.</title>
        <authorList>
            <person name="Zhang Z."/>
        </authorList>
    </citation>
    <scope>NUCLEOTIDE SEQUENCE [LARGE SCALE GENOMIC DNA]</scope>
    <source>
        <strain evidence="14 15">CCMM003</strain>
    </source>
</reference>
<dbReference type="GO" id="GO:0016285">
    <property type="term" value="F:alanyl aminopeptidase activity"/>
    <property type="evidence" value="ECO:0007669"/>
    <property type="project" value="UniProtKB-EC"/>
</dbReference>
<comment type="cofactor">
    <cofactor evidence="2">
        <name>Zn(2+)</name>
        <dbReference type="ChEBI" id="CHEBI:29105"/>
    </cofactor>
</comment>
<dbReference type="SUPFAM" id="SSF63737">
    <property type="entry name" value="Leukotriene A4 hydrolase N-terminal domain"/>
    <property type="match status" value="1"/>
</dbReference>
<keyword evidence="15" id="KW-1185">Reference proteome</keyword>
<dbReference type="GO" id="GO:0008270">
    <property type="term" value="F:zinc ion binding"/>
    <property type="evidence" value="ECO:0007669"/>
    <property type="project" value="InterPro"/>
</dbReference>
<keyword evidence="10" id="KW-0862">Zinc</keyword>
<dbReference type="RefSeq" id="WP_120711445.1">
    <property type="nucleotide sequence ID" value="NZ_RBCJ01000002.1"/>
</dbReference>
<dbReference type="GO" id="GO:0043171">
    <property type="term" value="P:peptide catabolic process"/>
    <property type="evidence" value="ECO:0007669"/>
    <property type="project" value="TreeGrafter"/>
</dbReference>
<sequence length="692" mass="80668">MKQLITVLFLFQSVFVLTQRQDKVNFIHGEAQIVPFAREGRLEGSVIYKFEVFQDVDSVFLDARNMEFTSVRLNDRIVKYSNSGNTVSLKKKLKGGKSYKLKLDYTAGPKQTVYFMNWNDDNPNNDQIWTQGQGKYTSYWLPSFDDMTEKVEFDLNITFDKNYEIIANGKLVAIQEKNSLKTWSFDMKDPMSSYLLAFAIGIYEKQQLTSANGTPIKNYFYPKDSERVEPTYRYTKEIFDFLEEEIGVAYPWQNYKQVPVHDFLYAGMENTGCTIFSDAYVIDSVAFMDKNYVNVNAHELAHQWFGNLVTEKSGSHHWLHEGFATYYAYLTEKELFGEEHFYWKLFETLTALQNSIEKGQGQSLLDPRASSLTFYEKGAWAIFMLRDRIGDVAFKKGIQSYLEKYAFANVTVPSFIQEMEKSSGADLSHYVKVWLEDTALPFKVAQEKLAEKSEPLKSLFALQAALKSQESDDIDYTSYWNGTNSIQLKKYMIQNFLRTMPEEIIDRVLDSNTLELRQALALSIQDAKDYPKEKFETLLNDNSYVTLENTLFKLWMAYPEERNSYLEKTKETIGFPNKNVRLMWLTLAILTEGYEGRNTKLYFDELSGYTAPEYSFEVRQGAFQYLNEAFGFKDSNLLDLAEATTHHSWQFKKFSRNLMVELLKDQVYKERIMSLLGKLKPEERRYIESKVK</sequence>
<evidence type="ECO:0000256" key="4">
    <source>
        <dbReference type="ARBA" id="ARBA00012564"/>
    </source>
</evidence>
<dbReference type="InterPro" id="IPR045357">
    <property type="entry name" value="Aminopeptidase_N-like_N"/>
</dbReference>
<evidence type="ECO:0000256" key="5">
    <source>
        <dbReference type="ARBA" id="ARBA00015611"/>
    </source>
</evidence>
<dbReference type="GO" id="GO:0070006">
    <property type="term" value="F:metalloaminopeptidase activity"/>
    <property type="evidence" value="ECO:0007669"/>
    <property type="project" value="TreeGrafter"/>
</dbReference>
<evidence type="ECO:0000256" key="2">
    <source>
        <dbReference type="ARBA" id="ARBA00001947"/>
    </source>
</evidence>
<dbReference type="Gene3D" id="1.10.390.10">
    <property type="entry name" value="Neutral Protease Domain 2"/>
    <property type="match status" value="1"/>
</dbReference>
<dbReference type="GO" id="GO:0042277">
    <property type="term" value="F:peptide binding"/>
    <property type="evidence" value="ECO:0007669"/>
    <property type="project" value="TreeGrafter"/>
</dbReference>
<dbReference type="SUPFAM" id="SSF55486">
    <property type="entry name" value="Metalloproteases ('zincins'), catalytic domain"/>
    <property type="match status" value="1"/>
</dbReference>
<gene>
    <name evidence="14" type="ORF">D7Z94_10140</name>
</gene>
<keyword evidence="11" id="KW-0482">Metalloprotease</keyword>
<evidence type="ECO:0000256" key="3">
    <source>
        <dbReference type="ARBA" id="ARBA00010136"/>
    </source>
</evidence>
<keyword evidence="8" id="KW-0479">Metal-binding</keyword>
<dbReference type="EC" id="3.4.11.2" evidence="4"/>
<dbReference type="GO" id="GO:0016020">
    <property type="term" value="C:membrane"/>
    <property type="evidence" value="ECO:0007669"/>
    <property type="project" value="TreeGrafter"/>
</dbReference>
<dbReference type="InterPro" id="IPR014782">
    <property type="entry name" value="Peptidase_M1_dom"/>
</dbReference>
<accession>A0A3B0C9M6</accession>
<evidence type="ECO:0000256" key="6">
    <source>
        <dbReference type="ARBA" id="ARBA00022438"/>
    </source>
</evidence>
<dbReference type="GO" id="GO:0005615">
    <property type="term" value="C:extracellular space"/>
    <property type="evidence" value="ECO:0007669"/>
    <property type="project" value="TreeGrafter"/>
</dbReference>
<dbReference type="GO" id="GO:0005737">
    <property type="term" value="C:cytoplasm"/>
    <property type="evidence" value="ECO:0007669"/>
    <property type="project" value="TreeGrafter"/>
</dbReference>
<evidence type="ECO:0000256" key="7">
    <source>
        <dbReference type="ARBA" id="ARBA00022670"/>
    </source>
</evidence>
<dbReference type="Proteomes" id="UP000276603">
    <property type="component" value="Unassembled WGS sequence"/>
</dbReference>
<dbReference type="PANTHER" id="PTHR11533:SF174">
    <property type="entry name" value="PUROMYCIN-SENSITIVE AMINOPEPTIDASE-RELATED"/>
    <property type="match status" value="1"/>
</dbReference>
<dbReference type="GO" id="GO:0006508">
    <property type="term" value="P:proteolysis"/>
    <property type="evidence" value="ECO:0007669"/>
    <property type="project" value="UniProtKB-KW"/>
</dbReference>
<evidence type="ECO:0000313" key="14">
    <source>
        <dbReference type="EMBL" id="RKN81288.1"/>
    </source>
</evidence>
<dbReference type="PRINTS" id="PR00756">
    <property type="entry name" value="ALADIPTASE"/>
</dbReference>